<dbReference type="InterPro" id="IPR025668">
    <property type="entry name" value="Tnp_DDE_dom"/>
</dbReference>
<keyword evidence="3" id="KW-1185">Reference proteome</keyword>
<evidence type="ECO:0000313" key="3">
    <source>
        <dbReference type="Proteomes" id="UP000597444"/>
    </source>
</evidence>
<dbReference type="Pfam" id="PF13751">
    <property type="entry name" value="DDE_Tnp_1_6"/>
    <property type="match status" value="1"/>
</dbReference>
<accession>A0A8J3IYU5</accession>
<reference evidence="2" key="1">
    <citation type="submission" date="2020-10" db="EMBL/GenBank/DDBJ databases">
        <title>Taxonomic study of unclassified bacteria belonging to the class Ktedonobacteria.</title>
        <authorList>
            <person name="Yabe S."/>
            <person name="Wang C.M."/>
            <person name="Zheng Y."/>
            <person name="Sakai Y."/>
            <person name="Cavaletti L."/>
            <person name="Monciardini P."/>
            <person name="Donadio S."/>
        </authorList>
    </citation>
    <scope>NUCLEOTIDE SEQUENCE</scope>
    <source>
        <strain evidence="2">ID150040</strain>
    </source>
</reference>
<feature type="domain" description="Transposase DDE" evidence="1">
    <location>
        <begin position="2"/>
        <end position="37"/>
    </location>
</feature>
<organism evidence="2 3">
    <name type="scientific">Reticulibacter mediterranei</name>
    <dbReference type="NCBI Taxonomy" id="2778369"/>
    <lineage>
        <taxon>Bacteria</taxon>
        <taxon>Bacillati</taxon>
        <taxon>Chloroflexota</taxon>
        <taxon>Ktedonobacteria</taxon>
        <taxon>Ktedonobacterales</taxon>
        <taxon>Reticulibacteraceae</taxon>
        <taxon>Reticulibacter</taxon>
    </lineage>
</organism>
<comment type="caution">
    <text evidence="2">The sequence shown here is derived from an EMBL/GenBank/DDBJ whole genome shotgun (WGS) entry which is preliminary data.</text>
</comment>
<dbReference type="EMBL" id="BNJK01000002">
    <property type="protein sequence ID" value="GHP00445.1"/>
    <property type="molecule type" value="Genomic_DNA"/>
</dbReference>
<dbReference type="Proteomes" id="UP000597444">
    <property type="component" value="Unassembled WGS sequence"/>
</dbReference>
<name>A0A8J3IYU5_9CHLR</name>
<sequence length="61" mass="6619">MSQGVRAFGMRRSRYLGLAKTHLQHLSIAAAINLVRVGAWLDGDDLAPTCISAFQKLCFAA</sequence>
<proteinExistence type="predicted"/>
<evidence type="ECO:0000313" key="2">
    <source>
        <dbReference type="EMBL" id="GHP00445.1"/>
    </source>
</evidence>
<evidence type="ECO:0000259" key="1">
    <source>
        <dbReference type="Pfam" id="PF13751"/>
    </source>
</evidence>
<gene>
    <name evidence="2" type="ORF">KSF_104920</name>
</gene>
<dbReference type="AlphaFoldDB" id="A0A8J3IYU5"/>
<protein>
    <recommendedName>
        <fullName evidence="1">Transposase DDE domain-containing protein</fullName>
    </recommendedName>
</protein>